<organism evidence="6 7">
    <name type="scientific">Meganyctiphanes norvegica</name>
    <name type="common">Northern krill</name>
    <name type="synonym">Thysanopoda norvegica</name>
    <dbReference type="NCBI Taxonomy" id="48144"/>
    <lineage>
        <taxon>Eukaryota</taxon>
        <taxon>Metazoa</taxon>
        <taxon>Ecdysozoa</taxon>
        <taxon>Arthropoda</taxon>
        <taxon>Crustacea</taxon>
        <taxon>Multicrustacea</taxon>
        <taxon>Malacostraca</taxon>
        <taxon>Eumalacostraca</taxon>
        <taxon>Eucarida</taxon>
        <taxon>Euphausiacea</taxon>
        <taxon>Euphausiidae</taxon>
        <taxon>Meganyctiphanes</taxon>
    </lineage>
</organism>
<keyword evidence="7" id="KW-1185">Reference proteome</keyword>
<dbReference type="InterPro" id="IPR012674">
    <property type="entry name" value="Calycin"/>
</dbReference>
<dbReference type="GO" id="GO:0000302">
    <property type="term" value="P:response to reactive oxygen species"/>
    <property type="evidence" value="ECO:0007669"/>
    <property type="project" value="TreeGrafter"/>
</dbReference>
<dbReference type="InterPro" id="IPR022272">
    <property type="entry name" value="Lipocalin_CS"/>
</dbReference>
<dbReference type="SUPFAM" id="SSF50814">
    <property type="entry name" value="Lipocalins"/>
    <property type="match status" value="1"/>
</dbReference>
<dbReference type="InterPro" id="IPR022271">
    <property type="entry name" value="Lipocalin_ApoD"/>
</dbReference>
<dbReference type="PIRSF" id="PIRSF036893">
    <property type="entry name" value="Lipocalin_ApoD"/>
    <property type="match status" value="1"/>
</dbReference>
<dbReference type="AlphaFoldDB" id="A0AAV2Q333"/>
<dbReference type="Proteomes" id="UP001497623">
    <property type="component" value="Unassembled WGS sequence"/>
</dbReference>
<keyword evidence="2" id="KW-1015">Disulfide bond</keyword>
<accession>A0AAV2Q333</accession>
<dbReference type="GO" id="GO:0006629">
    <property type="term" value="P:lipid metabolic process"/>
    <property type="evidence" value="ECO:0007669"/>
    <property type="project" value="TreeGrafter"/>
</dbReference>
<feature type="chain" id="PRO_5043115333" description="Lipocalin/cytosolic fatty-acid binding domain-containing protein" evidence="3">
    <location>
        <begin position="21"/>
        <end position="203"/>
    </location>
</feature>
<dbReference type="PANTHER" id="PTHR10612">
    <property type="entry name" value="APOLIPOPROTEIN D"/>
    <property type="match status" value="1"/>
</dbReference>
<comment type="caution">
    <text evidence="6">The sequence shown here is derived from an EMBL/GenBank/DDBJ whole genome shotgun (WGS) entry which is preliminary data.</text>
</comment>
<dbReference type="InterPro" id="IPR000566">
    <property type="entry name" value="Lipocln_cytosolic_FA-bd_dom"/>
</dbReference>
<keyword evidence="3" id="KW-0732">Signal</keyword>
<sequence>MYTISPVIAAILLLLPCALGQWGIPEEGVCPEVTLQPDFDLQKYLGRWYELAHAQWAFGTEANTCMTSDFVEQGVVSEAKVYQGEVFWALGESVNIQTEAEMYETEEDPAALWVYYGEGDPGEIGKANHYVLSTDYENYACVFNCVQVDETTREMFAFLMARTNLFDSDADPICETIFRDLGVNIANMLQTEHGDDCFYFPEP</sequence>
<evidence type="ECO:0000256" key="4">
    <source>
        <dbReference type="RuleBase" id="RU003695"/>
    </source>
</evidence>
<protein>
    <recommendedName>
        <fullName evidence="5">Lipocalin/cytosolic fatty-acid binding domain-containing protein</fullName>
    </recommendedName>
</protein>
<feature type="domain" description="Lipocalin/cytosolic fatty-acid binding" evidence="5">
    <location>
        <begin position="91"/>
        <end position="193"/>
    </location>
</feature>
<evidence type="ECO:0000256" key="2">
    <source>
        <dbReference type="ARBA" id="ARBA00023157"/>
    </source>
</evidence>
<dbReference type="PANTHER" id="PTHR10612:SF62">
    <property type="entry name" value="LIPOCALIN_CYTOSOLIC FATTY-ACID BINDING DOMAIN-CONTAINING PROTEIN"/>
    <property type="match status" value="1"/>
</dbReference>
<dbReference type="PRINTS" id="PR01273">
    <property type="entry name" value="INVTBRTCOLOR"/>
</dbReference>
<evidence type="ECO:0000259" key="5">
    <source>
        <dbReference type="Pfam" id="PF00061"/>
    </source>
</evidence>
<dbReference type="PROSITE" id="PS00213">
    <property type="entry name" value="LIPOCALIN"/>
    <property type="match status" value="1"/>
</dbReference>
<gene>
    <name evidence="6" type="ORF">MNOR_LOCUS6484</name>
</gene>
<dbReference type="Pfam" id="PF00061">
    <property type="entry name" value="Lipocalin"/>
    <property type="match status" value="1"/>
</dbReference>
<dbReference type="Gene3D" id="2.40.128.20">
    <property type="match status" value="1"/>
</dbReference>
<comment type="similarity">
    <text evidence="1 3 4">Belongs to the calycin superfamily. Lipocalin family.</text>
</comment>
<name>A0AAV2Q333_MEGNR</name>
<proteinExistence type="inferred from homology"/>
<evidence type="ECO:0000313" key="6">
    <source>
        <dbReference type="EMBL" id="CAL4067430.1"/>
    </source>
</evidence>
<dbReference type="EMBL" id="CAXKWB010002684">
    <property type="protein sequence ID" value="CAL4067430.1"/>
    <property type="molecule type" value="Genomic_DNA"/>
</dbReference>
<evidence type="ECO:0000256" key="1">
    <source>
        <dbReference type="ARBA" id="ARBA00006889"/>
    </source>
</evidence>
<dbReference type="InterPro" id="IPR003057">
    <property type="entry name" value="Invtbrt_color"/>
</dbReference>
<feature type="signal peptide" evidence="3">
    <location>
        <begin position="1"/>
        <end position="20"/>
    </location>
</feature>
<dbReference type="GO" id="GO:0031409">
    <property type="term" value="F:pigment binding"/>
    <property type="evidence" value="ECO:0007669"/>
    <property type="project" value="InterPro"/>
</dbReference>
<evidence type="ECO:0000313" key="7">
    <source>
        <dbReference type="Proteomes" id="UP001497623"/>
    </source>
</evidence>
<dbReference type="GO" id="GO:0005737">
    <property type="term" value="C:cytoplasm"/>
    <property type="evidence" value="ECO:0007669"/>
    <property type="project" value="TreeGrafter"/>
</dbReference>
<reference evidence="6 7" key="1">
    <citation type="submission" date="2024-05" db="EMBL/GenBank/DDBJ databases">
        <authorList>
            <person name="Wallberg A."/>
        </authorList>
    </citation>
    <scope>NUCLEOTIDE SEQUENCE [LARGE SCALE GENOMIC DNA]</scope>
</reference>
<evidence type="ECO:0000256" key="3">
    <source>
        <dbReference type="PIRNR" id="PIRNR036893"/>
    </source>
</evidence>